<evidence type="ECO:0000313" key="3">
    <source>
        <dbReference type="EMBL" id="KAK9989227.1"/>
    </source>
</evidence>
<dbReference type="GO" id="GO:0005506">
    <property type="term" value="F:iron ion binding"/>
    <property type="evidence" value="ECO:0007669"/>
    <property type="project" value="InterPro"/>
</dbReference>
<dbReference type="GO" id="GO:0016705">
    <property type="term" value="F:oxidoreductase activity, acting on paired donors, with incorporation or reduction of molecular oxygen"/>
    <property type="evidence" value="ECO:0007669"/>
    <property type="project" value="InterPro"/>
</dbReference>
<accession>A0AAW2BVE3</accession>
<reference evidence="3 4" key="1">
    <citation type="submission" date="2024-01" db="EMBL/GenBank/DDBJ databases">
        <title>A telomere-to-telomere, gap-free genome of sweet tea (Lithocarpus litseifolius).</title>
        <authorList>
            <person name="Zhou J."/>
        </authorList>
    </citation>
    <scope>NUCLEOTIDE SEQUENCE [LARGE SCALE GENOMIC DNA]</scope>
    <source>
        <strain evidence="3">Zhou-2022a</strain>
        <tissue evidence="3">Leaf</tissue>
    </source>
</reference>
<dbReference type="AlphaFoldDB" id="A0AAW2BVE3"/>
<feature type="region of interest" description="Disordered" evidence="2">
    <location>
        <begin position="247"/>
        <end position="304"/>
    </location>
</feature>
<dbReference type="Proteomes" id="UP001459277">
    <property type="component" value="Unassembled WGS sequence"/>
</dbReference>
<evidence type="ECO:0000256" key="1">
    <source>
        <dbReference type="SAM" id="Coils"/>
    </source>
</evidence>
<dbReference type="GO" id="GO:0004497">
    <property type="term" value="F:monooxygenase activity"/>
    <property type="evidence" value="ECO:0007669"/>
    <property type="project" value="InterPro"/>
</dbReference>
<feature type="region of interest" description="Disordered" evidence="2">
    <location>
        <begin position="326"/>
        <end position="370"/>
    </location>
</feature>
<sequence>MEVRGERLAGPRICFGKEMAFLQMKRIVAGVLRRFKVVPAFQEGVNREPEFVSYLTSQMKEDGSDSVQVGGERDRRDLDDLDGEMVASEIGETWTARHGVVLALLFLDVSDGDGSCAGNLHRLTHFPFTCINSGSNTFNHHAGFSNKHATKPRLGLVNKDSLDKILKAEEFVNSDSLLRAAHLILGYNPISSSFQAPKCVIKAKDPLLRRISVAALSFLLLEGTPIPEGTLPTFPIFEGFPISNLASRSTPGEATPSQHSIKEEKEEKEKQKEIVEVSDSEDPFEAFNQPLSPEVSKSIPKDREESARCVEDMWIQRKPRSILQELLESQPGRDGPGKVAQSKPPAPPTIPPPRADPPKHKRKREDKGKDVMEAVQAAFHAEEIVGMAHRRAKDKEARRIFTVDAFRVAEKSIQELHTKLVEEEREKKSAAAALDSAKRQAEGQRVLLRKVEDQLASSKQQIITLQKKLEEAQKAKELAEKAKEEAETTKDEVEQQGYDIGVVETEDALRAEVLGVCRDYCSQVWIEALNQAKVEASSILRKAENIYYPPAVQETSSSGQPAESQPKVADPAQGSSDVALLSSNDPPGVAE</sequence>
<keyword evidence="1" id="KW-0175">Coiled coil</keyword>
<feature type="region of interest" description="Disordered" evidence="2">
    <location>
        <begin position="551"/>
        <end position="591"/>
    </location>
</feature>
<dbReference type="GO" id="GO:0020037">
    <property type="term" value="F:heme binding"/>
    <property type="evidence" value="ECO:0007669"/>
    <property type="project" value="InterPro"/>
</dbReference>
<protein>
    <submittedName>
        <fullName evidence="3">Uncharacterized protein</fullName>
    </submittedName>
</protein>
<dbReference type="SUPFAM" id="SSF48264">
    <property type="entry name" value="Cytochrome P450"/>
    <property type="match status" value="1"/>
</dbReference>
<comment type="caution">
    <text evidence="3">The sequence shown here is derived from an EMBL/GenBank/DDBJ whole genome shotgun (WGS) entry which is preliminary data.</text>
</comment>
<feature type="coiled-coil region" evidence="1">
    <location>
        <begin position="406"/>
        <end position="496"/>
    </location>
</feature>
<dbReference type="InterPro" id="IPR036396">
    <property type="entry name" value="Cyt_P450_sf"/>
</dbReference>
<feature type="compositionally biased region" description="Pro residues" evidence="2">
    <location>
        <begin position="344"/>
        <end position="355"/>
    </location>
</feature>
<evidence type="ECO:0000256" key="2">
    <source>
        <dbReference type="SAM" id="MobiDB-lite"/>
    </source>
</evidence>
<evidence type="ECO:0000313" key="4">
    <source>
        <dbReference type="Proteomes" id="UP001459277"/>
    </source>
</evidence>
<gene>
    <name evidence="3" type="ORF">SO802_029466</name>
</gene>
<dbReference type="Gene3D" id="1.10.630.10">
    <property type="entry name" value="Cytochrome P450"/>
    <property type="match status" value="1"/>
</dbReference>
<name>A0AAW2BVE3_9ROSI</name>
<organism evidence="3 4">
    <name type="scientific">Lithocarpus litseifolius</name>
    <dbReference type="NCBI Taxonomy" id="425828"/>
    <lineage>
        <taxon>Eukaryota</taxon>
        <taxon>Viridiplantae</taxon>
        <taxon>Streptophyta</taxon>
        <taxon>Embryophyta</taxon>
        <taxon>Tracheophyta</taxon>
        <taxon>Spermatophyta</taxon>
        <taxon>Magnoliopsida</taxon>
        <taxon>eudicotyledons</taxon>
        <taxon>Gunneridae</taxon>
        <taxon>Pentapetalae</taxon>
        <taxon>rosids</taxon>
        <taxon>fabids</taxon>
        <taxon>Fagales</taxon>
        <taxon>Fagaceae</taxon>
        <taxon>Lithocarpus</taxon>
    </lineage>
</organism>
<feature type="compositionally biased region" description="Basic and acidic residues" evidence="2">
    <location>
        <begin position="260"/>
        <end position="275"/>
    </location>
</feature>
<proteinExistence type="predicted"/>
<feature type="compositionally biased region" description="Polar residues" evidence="2">
    <location>
        <begin position="553"/>
        <end position="563"/>
    </location>
</feature>
<keyword evidence="4" id="KW-1185">Reference proteome</keyword>
<feature type="compositionally biased region" description="Polar residues" evidence="2">
    <location>
        <begin position="573"/>
        <end position="585"/>
    </location>
</feature>
<dbReference type="EMBL" id="JAZDWU010000010">
    <property type="protein sequence ID" value="KAK9989227.1"/>
    <property type="molecule type" value="Genomic_DNA"/>
</dbReference>
<feature type="compositionally biased region" description="Polar residues" evidence="2">
    <location>
        <begin position="247"/>
        <end position="259"/>
    </location>
</feature>